<accession>A0AAP2DMP1</accession>
<feature type="transmembrane region" description="Helical" evidence="1">
    <location>
        <begin position="70"/>
        <end position="99"/>
    </location>
</feature>
<proteinExistence type="predicted"/>
<feature type="transmembrane region" description="Helical" evidence="1">
    <location>
        <begin position="262"/>
        <end position="283"/>
    </location>
</feature>
<dbReference type="GO" id="GO:0005886">
    <property type="term" value="C:plasma membrane"/>
    <property type="evidence" value="ECO:0007669"/>
    <property type="project" value="TreeGrafter"/>
</dbReference>
<dbReference type="AlphaFoldDB" id="A0AAP2DMP1"/>
<sequence length="290" mass="30971">MASGFFSVLDDVAALMDDVATASKVATQKTAGILGDDLAVNAEKATGFLASRELPVLWAISKGSFINKLIIVPIALLLNAFFPIAIIAALVLGGGYLAYEGVEKIIEFLFHRSKKGHEVIEQNEEHNSESEKEKIRSAITTDFILSLEIVIIALGAVLDKSLPIQIITVAVVSILATVGVYGLVALIVRMDDAGYKLIKRSDDRGLLSALGHLLVKSLPVVIKVLGVVGTIALVLVSGGIFIHNIEYLHHILSHWPLLAREFAAGFIAGLLAVGVVTAGKKVFSLFKRAQ</sequence>
<feature type="transmembrane region" description="Helical" evidence="1">
    <location>
        <begin position="164"/>
        <end position="188"/>
    </location>
</feature>
<evidence type="ECO:0000313" key="2">
    <source>
        <dbReference type="EMBL" id="MBT1696854.1"/>
    </source>
</evidence>
<keyword evidence="1" id="KW-1133">Transmembrane helix</keyword>
<keyword evidence="3" id="KW-1185">Reference proteome</keyword>
<reference evidence="2 3" key="1">
    <citation type="submission" date="2021-05" db="EMBL/GenBank/DDBJ databases">
        <title>A Polyphasic approach of four new species of the genus Ohtaekwangia: Ohtaekwangia histidinii sp. nov., Ohtaekwangia cretensis sp. nov., Ohtaekwangia indiensis sp. nov., Ohtaekwangia reichenbachii sp. nov. from diverse environment.</title>
        <authorList>
            <person name="Octaviana S."/>
        </authorList>
    </citation>
    <scope>NUCLEOTIDE SEQUENCE [LARGE SCALE GENOMIC DNA]</scope>
    <source>
        <strain evidence="2 3">PWU4</strain>
    </source>
</reference>
<dbReference type="EMBL" id="JAHESF010000006">
    <property type="protein sequence ID" value="MBT1696854.1"/>
    <property type="molecule type" value="Genomic_DNA"/>
</dbReference>
<name>A0AAP2DMP1_9BACT</name>
<dbReference type="InterPro" id="IPR008526">
    <property type="entry name" value="YedI"/>
</dbReference>
<gene>
    <name evidence="2" type="ORF">KK083_08225</name>
</gene>
<dbReference type="Pfam" id="PF05661">
    <property type="entry name" value="DUF808"/>
    <property type="match status" value="1"/>
</dbReference>
<protein>
    <submittedName>
        <fullName evidence="2">DUF808 family protein</fullName>
    </submittedName>
</protein>
<evidence type="ECO:0000256" key="1">
    <source>
        <dbReference type="SAM" id="Phobius"/>
    </source>
</evidence>
<dbReference type="PANTHER" id="PTHR30503:SF3">
    <property type="entry name" value="INNER MEMBRANE PROTEIN YEDI"/>
    <property type="match status" value="1"/>
</dbReference>
<dbReference type="PANTHER" id="PTHR30503">
    <property type="entry name" value="INNER MEMBRANE PROTEIN YEDI"/>
    <property type="match status" value="1"/>
</dbReference>
<dbReference type="Proteomes" id="UP001319200">
    <property type="component" value="Unassembled WGS sequence"/>
</dbReference>
<keyword evidence="1" id="KW-0812">Transmembrane</keyword>
<organism evidence="2 3">
    <name type="scientific">Chryseosolibacter histidini</name>
    <dbReference type="NCBI Taxonomy" id="2782349"/>
    <lineage>
        <taxon>Bacteria</taxon>
        <taxon>Pseudomonadati</taxon>
        <taxon>Bacteroidota</taxon>
        <taxon>Cytophagia</taxon>
        <taxon>Cytophagales</taxon>
        <taxon>Chryseotaleaceae</taxon>
        <taxon>Chryseosolibacter</taxon>
    </lineage>
</organism>
<comment type="caution">
    <text evidence="2">The sequence shown here is derived from an EMBL/GenBank/DDBJ whole genome shotgun (WGS) entry which is preliminary data.</text>
</comment>
<dbReference type="PIRSF" id="PIRSF016660">
    <property type="entry name" value="YedI"/>
    <property type="match status" value="1"/>
</dbReference>
<evidence type="ECO:0000313" key="3">
    <source>
        <dbReference type="Proteomes" id="UP001319200"/>
    </source>
</evidence>
<dbReference type="RefSeq" id="WP_254162358.1">
    <property type="nucleotide sequence ID" value="NZ_JAHESF010000006.1"/>
</dbReference>
<feature type="transmembrane region" description="Helical" evidence="1">
    <location>
        <begin position="209"/>
        <end position="242"/>
    </location>
</feature>
<keyword evidence="1" id="KW-0472">Membrane</keyword>